<protein>
    <recommendedName>
        <fullName evidence="3">C-type lectin domain-containing protein</fullName>
    </recommendedName>
</protein>
<name>A0ABR3N511_9TELE</name>
<keyword evidence="1" id="KW-1015">Disulfide bond</keyword>
<evidence type="ECO:0000313" key="5">
    <source>
        <dbReference type="Proteomes" id="UP001558613"/>
    </source>
</evidence>
<feature type="domain" description="C-type lectin" evidence="3">
    <location>
        <begin position="145"/>
        <end position="242"/>
    </location>
</feature>
<accession>A0ABR3N511</accession>
<keyword evidence="5" id="KW-1185">Reference proteome</keyword>
<feature type="domain" description="C-type lectin" evidence="3">
    <location>
        <begin position="252"/>
        <end position="372"/>
    </location>
</feature>
<feature type="signal peptide" evidence="2">
    <location>
        <begin position="1"/>
        <end position="20"/>
    </location>
</feature>
<evidence type="ECO:0000313" key="4">
    <source>
        <dbReference type="EMBL" id="KAL1272024.1"/>
    </source>
</evidence>
<proteinExistence type="predicted"/>
<dbReference type="Gene3D" id="3.10.100.10">
    <property type="entry name" value="Mannose-Binding Protein A, subunit A"/>
    <property type="match status" value="3"/>
</dbReference>
<feature type="domain" description="C-type lectin" evidence="3">
    <location>
        <begin position="25"/>
        <end position="134"/>
    </location>
</feature>
<dbReference type="SMART" id="SM00034">
    <property type="entry name" value="CLECT"/>
    <property type="match status" value="3"/>
</dbReference>
<dbReference type="PROSITE" id="PS00615">
    <property type="entry name" value="C_TYPE_LECTIN_1"/>
    <property type="match status" value="1"/>
</dbReference>
<feature type="chain" id="PRO_5046302793" description="C-type lectin domain-containing protein" evidence="2">
    <location>
        <begin position="21"/>
        <end position="376"/>
    </location>
</feature>
<evidence type="ECO:0000256" key="2">
    <source>
        <dbReference type="SAM" id="SignalP"/>
    </source>
</evidence>
<dbReference type="PANTHER" id="PTHR45784">
    <property type="entry name" value="C-TYPE LECTIN DOMAIN FAMILY 20 MEMBER A-RELATED"/>
    <property type="match status" value="1"/>
</dbReference>
<reference evidence="4 5" key="1">
    <citation type="submission" date="2023-09" db="EMBL/GenBank/DDBJ databases">
        <authorList>
            <person name="Wang M."/>
        </authorList>
    </citation>
    <scope>NUCLEOTIDE SEQUENCE [LARGE SCALE GENOMIC DNA]</scope>
    <source>
        <strain evidence="4">GT-2023</strain>
        <tissue evidence="4">Liver</tissue>
    </source>
</reference>
<organism evidence="4 5">
    <name type="scientific">Cirrhinus molitorella</name>
    <name type="common">mud carp</name>
    <dbReference type="NCBI Taxonomy" id="172907"/>
    <lineage>
        <taxon>Eukaryota</taxon>
        <taxon>Metazoa</taxon>
        <taxon>Chordata</taxon>
        <taxon>Craniata</taxon>
        <taxon>Vertebrata</taxon>
        <taxon>Euteleostomi</taxon>
        <taxon>Actinopterygii</taxon>
        <taxon>Neopterygii</taxon>
        <taxon>Teleostei</taxon>
        <taxon>Ostariophysi</taxon>
        <taxon>Cypriniformes</taxon>
        <taxon>Cyprinidae</taxon>
        <taxon>Labeoninae</taxon>
        <taxon>Labeonini</taxon>
        <taxon>Cirrhinus</taxon>
    </lineage>
</organism>
<dbReference type="PANTHER" id="PTHR45784:SF3">
    <property type="entry name" value="C-TYPE LECTIN DOMAIN FAMILY 4 MEMBER K-LIKE-RELATED"/>
    <property type="match status" value="1"/>
</dbReference>
<dbReference type="InterPro" id="IPR018378">
    <property type="entry name" value="C-type_lectin_CS"/>
</dbReference>
<keyword evidence="2" id="KW-0732">Signal</keyword>
<sequence>MDQTLYFILLLIALCSVSECVQRQYHFINEKTTWTEAQRYCRENYTDLATVDNMNDMNEINKVIKPKQSMGNDHVWIGLQWTGLDKWQWSSGEPVLYLNWATGQPGSSREECAMMRNGQLHDKKCSESLTFICRSSNNTDTRLVFVNQMMNWRDAQSYCRQNHIDLVSVRNHNENQQVEKIMNDSHISDVWIGLFRDSWQWSDQSDSSFRFWYKTEPSHAGNTENCAGLKQDNTGEWHDLSCTSSPKSFVCYEDAELILIKENLTWSEALRYCRQNHADLVSVHSEEIQRRVMNVVKWPSTAAVWLGLRHSCTVGIWFWVSGETVCYQNWAPGNGTSEEDCETAVRSGAVQSGGDQQWISRPETDKLNFICRRNLQ</sequence>
<gene>
    <name evidence="4" type="ORF">QQF64_031040</name>
</gene>
<dbReference type="CDD" id="cd00037">
    <property type="entry name" value="CLECT"/>
    <property type="match status" value="1"/>
</dbReference>
<evidence type="ECO:0000259" key="3">
    <source>
        <dbReference type="PROSITE" id="PS50041"/>
    </source>
</evidence>
<dbReference type="Proteomes" id="UP001558613">
    <property type="component" value="Unassembled WGS sequence"/>
</dbReference>
<comment type="caution">
    <text evidence="4">The sequence shown here is derived from an EMBL/GenBank/DDBJ whole genome shotgun (WGS) entry which is preliminary data.</text>
</comment>
<dbReference type="PROSITE" id="PS50041">
    <property type="entry name" value="C_TYPE_LECTIN_2"/>
    <property type="match status" value="3"/>
</dbReference>
<dbReference type="InterPro" id="IPR016187">
    <property type="entry name" value="CTDL_fold"/>
</dbReference>
<dbReference type="Pfam" id="PF00059">
    <property type="entry name" value="Lectin_C"/>
    <property type="match status" value="3"/>
</dbReference>
<dbReference type="SUPFAM" id="SSF56436">
    <property type="entry name" value="C-type lectin-like"/>
    <property type="match status" value="3"/>
</dbReference>
<dbReference type="EMBL" id="JAYMGO010000007">
    <property type="protein sequence ID" value="KAL1272024.1"/>
    <property type="molecule type" value="Genomic_DNA"/>
</dbReference>
<evidence type="ECO:0000256" key="1">
    <source>
        <dbReference type="ARBA" id="ARBA00023157"/>
    </source>
</evidence>
<dbReference type="InterPro" id="IPR001304">
    <property type="entry name" value="C-type_lectin-like"/>
</dbReference>
<dbReference type="InterPro" id="IPR016186">
    <property type="entry name" value="C-type_lectin-like/link_sf"/>
</dbReference>